<protein>
    <submittedName>
        <fullName evidence="2">Uncharacterized protein</fullName>
    </submittedName>
</protein>
<evidence type="ECO:0000313" key="2">
    <source>
        <dbReference type="EMBL" id="AWT27353.1"/>
    </source>
</evidence>
<dbReference type="AlphaFoldDB" id="A0A2Z3Z183"/>
<dbReference type="EMBL" id="CP024988">
    <property type="protein sequence ID" value="AWT27353.1"/>
    <property type="molecule type" value="Genomic_DNA"/>
</dbReference>
<accession>A0A2Z3Z183</accession>
<dbReference type="Proteomes" id="UP000247696">
    <property type="component" value="Chromosome"/>
</dbReference>
<evidence type="ECO:0000313" key="3">
    <source>
        <dbReference type="Proteomes" id="UP000247696"/>
    </source>
</evidence>
<feature type="region of interest" description="Disordered" evidence="1">
    <location>
        <begin position="1"/>
        <end position="29"/>
    </location>
</feature>
<organism evidence="2 3">
    <name type="scientific">Corynebacterium provencense</name>
    <dbReference type="NCBI Taxonomy" id="1737425"/>
    <lineage>
        <taxon>Bacteria</taxon>
        <taxon>Bacillati</taxon>
        <taxon>Actinomycetota</taxon>
        <taxon>Actinomycetes</taxon>
        <taxon>Mycobacteriales</taxon>
        <taxon>Corynebacteriaceae</taxon>
        <taxon>Corynebacterium</taxon>
    </lineage>
</organism>
<dbReference type="STRING" id="1737425.GCA_900049755_01093"/>
<name>A0A2Z3Z183_9CORY</name>
<dbReference type="KEGG" id="cpre:Csp1_26090"/>
<evidence type="ECO:0000256" key="1">
    <source>
        <dbReference type="SAM" id="MobiDB-lite"/>
    </source>
</evidence>
<keyword evidence="3" id="KW-1185">Reference proteome</keyword>
<reference evidence="3" key="1">
    <citation type="submission" date="2017-11" db="EMBL/GenBank/DDBJ databases">
        <title>Otitis media/interna in a cat caused by the recently described species Corynebacterium provencense.</title>
        <authorList>
            <person name="Kittl S."/>
            <person name="Brodard I."/>
            <person name="Rychener L."/>
            <person name="Jores J."/>
            <person name="Roosje P."/>
            <person name="Gobeli Brawand S."/>
        </authorList>
    </citation>
    <scope>NUCLEOTIDE SEQUENCE [LARGE SCALE GENOMIC DNA]</scope>
    <source>
        <strain evidence="3">17KM38</strain>
    </source>
</reference>
<proteinExistence type="predicted"/>
<sequence length="66" mass="7001">MRDHRWVTESELAPADADQGRSLSPARVAKAPSPVDESVFILLVRGTSAVIGGLDQIDSVVGPLFV</sequence>
<gene>
    <name evidence="2" type="ORF">Csp1_26090</name>
</gene>